<dbReference type="InterPro" id="IPR016419">
    <property type="entry name" value="Prepilin_Pept-dep_B_prd"/>
</dbReference>
<sequence length="206" mass="22519">MMIGRSVNRQGGFSLLELMVAVSISSVLLVGASRWMIIELKQHRHLIADLYLRQQVTIVMDILTQQIMKAGFSIKKGSRAVLSGSQSTVAVNSTGDTLAFMYAITSAVGQFRTISYQLRNNQLYLCEKQVSHPITFSLASQSSASAPCYLAFDTKRIKVQDFIVQLASVNTSVGSKPVLINIELKASLVSSPSTKFGLSQSVLIRN</sequence>
<dbReference type="PROSITE" id="PS00409">
    <property type="entry name" value="PROKAR_NTER_METHYL"/>
    <property type="match status" value="1"/>
</dbReference>
<dbReference type="AlphaFoldDB" id="A0A3N9U306"/>
<dbReference type="PIRSF" id="PIRSF004525">
    <property type="entry name" value="Pilin_peptidase-dep_B_prd"/>
    <property type="match status" value="1"/>
</dbReference>
<keyword evidence="1" id="KW-1133">Transmembrane helix</keyword>
<reference evidence="2 3" key="1">
    <citation type="submission" date="2018-11" db="EMBL/GenBank/DDBJ databases">
        <title>Vibrio LJC006 sp. nov., isolated from seawater during the bloom of the enteromorpha.</title>
        <authorList>
            <person name="Liang J."/>
        </authorList>
    </citation>
    <scope>NUCLEOTIDE SEQUENCE [LARGE SCALE GENOMIC DNA]</scope>
    <source>
        <strain evidence="2 3">LJC006</strain>
    </source>
</reference>
<name>A0A3N9U306_9VIBR</name>
<feature type="transmembrane region" description="Helical" evidence="1">
    <location>
        <begin position="12"/>
        <end position="37"/>
    </location>
</feature>
<evidence type="ECO:0000313" key="2">
    <source>
        <dbReference type="EMBL" id="RQW62406.1"/>
    </source>
</evidence>
<dbReference type="OrthoDB" id="5865913at2"/>
<comment type="caution">
    <text evidence="2">The sequence shown here is derived from an EMBL/GenBank/DDBJ whole genome shotgun (WGS) entry which is preliminary data.</text>
</comment>
<dbReference type="Pfam" id="PF07963">
    <property type="entry name" value="N_methyl"/>
    <property type="match status" value="1"/>
</dbReference>
<evidence type="ECO:0000256" key="1">
    <source>
        <dbReference type="SAM" id="Phobius"/>
    </source>
</evidence>
<gene>
    <name evidence="2" type="ORF">EES38_14620</name>
</gene>
<organism evidence="2 3">
    <name type="scientific">Vibrio viridaestus</name>
    <dbReference type="NCBI Taxonomy" id="2487322"/>
    <lineage>
        <taxon>Bacteria</taxon>
        <taxon>Pseudomonadati</taxon>
        <taxon>Pseudomonadota</taxon>
        <taxon>Gammaproteobacteria</taxon>
        <taxon>Vibrionales</taxon>
        <taxon>Vibrionaceae</taxon>
        <taxon>Vibrio</taxon>
    </lineage>
</organism>
<keyword evidence="1" id="KW-0812">Transmembrane</keyword>
<dbReference type="Proteomes" id="UP000281112">
    <property type="component" value="Unassembled WGS sequence"/>
</dbReference>
<keyword evidence="3" id="KW-1185">Reference proteome</keyword>
<evidence type="ECO:0000313" key="3">
    <source>
        <dbReference type="Proteomes" id="UP000281112"/>
    </source>
</evidence>
<proteinExistence type="predicted"/>
<accession>A0A3N9U306</accession>
<keyword evidence="1" id="KW-0472">Membrane</keyword>
<dbReference type="NCBIfam" id="TIGR02532">
    <property type="entry name" value="IV_pilin_GFxxxE"/>
    <property type="match status" value="1"/>
</dbReference>
<protein>
    <submittedName>
        <fullName evidence="2">Prepilin-type N-terminal cleavage/methylation domain-containing protein</fullName>
    </submittedName>
</protein>
<dbReference type="InterPro" id="IPR012902">
    <property type="entry name" value="N_methyl_site"/>
</dbReference>
<dbReference type="RefSeq" id="WP_124937945.1">
    <property type="nucleotide sequence ID" value="NZ_RJVQ01000006.1"/>
</dbReference>
<dbReference type="EMBL" id="RJVQ01000006">
    <property type="protein sequence ID" value="RQW62406.1"/>
    <property type="molecule type" value="Genomic_DNA"/>
</dbReference>